<proteinExistence type="predicted"/>
<keyword evidence="2" id="KW-0238">DNA-binding</keyword>
<keyword evidence="4" id="KW-1185">Reference proteome</keyword>
<name>A0A0K9F8F0_9BACI</name>
<dbReference type="RefSeq" id="WP_049667308.1">
    <property type="nucleotide sequence ID" value="NZ_CP189807.1"/>
</dbReference>
<accession>A0A0K9F8F0</accession>
<evidence type="ECO:0000313" key="3">
    <source>
        <dbReference type="Proteomes" id="UP000037326"/>
    </source>
</evidence>
<organism evidence="1 3">
    <name type="scientific">Lysinibacillus xylanilyticus</name>
    <dbReference type="NCBI Taxonomy" id="582475"/>
    <lineage>
        <taxon>Bacteria</taxon>
        <taxon>Bacillati</taxon>
        <taxon>Bacillota</taxon>
        <taxon>Bacilli</taxon>
        <taxon>Bacillales</taxon>
        <taxon>Bacillaceae</taxon>
        <taxon>Lysinibacillus</taxon>
    </lineage>
</organism>
<gene>
    <name evidence="1" type="ORF">ACZ11_14730</name>
    <name evidence="2" type="ORF">M5W82_13380</name>
</gene>
<comment type="caution">
    <text evidence="1">The sequence shown here is derived from an EMBL/GenBank/DDBJ whole genome shotgun (WGS) entry which is preliminary data.</text>
</comment>
<dbReference type="OrthoDB" id="2166477at2"/>
<evidence type="ECO:0000313" key="2">
    <source>
        <dbReference type="EMBL" id="MCY9547948.1"/>
    </source>
</evidence>
<dbReference type="Proteomes" id="UP001527052">
    <property type="component" value="Unassembled WGS sequence"/>
</dbReference>
<dbReference type="PATRIC" id="fig|582475.4.peg.5039"/>
<dbReference type="EMBL" id="LFXJ01000006">
    <property type="protein sequence ID" value="KMY30884.1"/>
    <property type="molecule type" value="Genomic_DNA"/>
</dbReference>
<dbReference type="AlphaFoldDB" id="A0A0K9F8F0"/>
<evidence type="ECO:0000313" key="4">
    <source>
        <dbReference type="Proteomes" id="UP001527052"/>
    </source>
</evidence>
<protein>
    <submittedName>
        <fullName evidence="2">DNA-binding protein</fullName>
    </submittedName>
    <submittedName>
        <fullName evidence="1">Excisionase</fullName>
    </submittedName>
</protein>
<dbReference type="GO" id="GO:0003677">
    <property type="term" value="F:DNA binding"/>
    <property type="evidence" value="ECO:0007669"/>
    <property type="project" value="UniProtKB-KW"/>
</dbReference>
<sequence length="76" mass="9011">MYKTIEETAIELGMPEDQVLRLVYEGRIRSVYDGDQILINSGQFSTYFEQLDRIKEEIEIWRNTPIPEDIDVKDED</sequence>
<dbReference type="GeneID" id="96599482"/>
<reference evidence="1" key="1">
    <citation type="submission" date="2015-07" db="EMBL/GenBank/DDBJ databases">
        <title>MeaNS - Measles Nucleotide Surveillance Program.</title>
        <authorList>
            <person name="Tran T."/>
            <person name="Druce J."/>
        </authorList>
    </citation>
    <scope>NUCLEOTIDE SEQUENCE</scope>
    <source>
        <strain evidence="1">DSM 23493</strain>
    </source>
</reference>
<reference evidence="2 4" key="3">
    <citation type="submission" date="2022-05" db="EMBL/GenBank/DDBJ databases">
        <title>Genome Sequencing of Bee-Associated Microbes.</title>
        <authorList>
            <person name="Dunlap C."/>
        </authorList>
    </citation>
    <scope>NUCLEOTIDE SEQUENCE [LARGE SCALE GENOMIC DNA]</scope>
    <source>
        <strain evidence="2 4">NRRL BD-083</strain>
    </source>
</reference>
<evidence type="ECO:0000313" key="1">
    <source>
        <dbReference type="EMBL" id="KMY30884.1"/>
    </source>
</evidence>
<reference evidence="3" key="2">
    <citation type="submission" date="2015-07" db="EMBL/GenBank/DDBJ databases">
        <authorList>
            <consortium name="Consortium for Microbial Forensics and Genomics (microFORGE)"/>
            <person name="Knight B.M."/>
            <person name="Roberts D.P."/>
            <person name="Lin D."/>
            <person name="Hari K."/>
            <person name="Fletcher J."/>
            <person name="Melcher U."/>
            <person name="Blagden T."/>
            <person name="Winegar R.A."/>
        </authorList>
    </citation>
    <scope>NUCLEOTIDE SEQUENCE [LARGE SCALE GENOMIC DNA]</scope>
    <source>
        <strain evidence="3">DSM 23493</strain>
    </source>
</reference>
<dbReference type="EMBL" id="JAMDLZ010000020">
    <property type="protein sequence ID" value="MCY9547948.1"/>
    <property type="molecule type" value="Genomic_DNA"/>
</dbReference>
<dbReference type="Proteomes" id="UP000037326">
    <property type="component" value="Unassembled WGS sequence"/>
</dbReference>